<dbReference type="OrthoDB" id="8607342at2"/>
<feature type="transmembrane region" description="Helical" evidence="1">
    <location>
        <begin position="14"/>
        <end position="32"/>
    </location>
</feature>
<evidence type="ECO:0000259" key="2">
    <source>
        <dbReference type="Pfam" id="PF02517"/>
    </source>
</evidence>
<dbReference type="GO" id="GO:0080120">
    <property type="term" value="P:CAAX-box protein maturation"/>
    <property type="evidence" value="ECO:0007669"/>
    <property type="project" value="UniProtKB-ARBA"/>
</dbReference>
<dbReference type="EMBL" id="FPAI01000040">
    <property type="protein sequence ID" value="SFT07593.1"/>
    <property type="molecule type" value="Genomic_DNA"/>
</dbReference>
<keyword evidence="4" id="KW-0378">Hydrolase</keyword>
<proteinExistence type="predicted"/>
<sequence>MMKANRINLRLKKIILLSIWVIIYFKINFGVMRSTVFLALLENDQFFLNLIMILIIYLFCRQELDQSLKELNLSMIKKTLLTLIVLILTIYIYMTLVFDSFEVASQNYTIEFLFAAIIIAPLREELIYRYLFLSVTDSKMGKIVLGVISVLLFVYGHRHMHNGNLLAMMQVVFLSLGTIFLYLKEKNIFTAIVLHVMFNAFVIIMSLIY</sequence>
<keyword evidence="6" id="KW-1185">Reference proteome</keyword>
<dbReference type="Proteomes" id="UP000199139">
    <property type="component" value="Unassembled WGS sequence"/>
</dbReference>
<evidence type="ECO:0000256" key="1">
    <source>
        <dbReference type="SAM" id="Phobius"/>
    </source>
</evidence>
<protein>
    <submittedName>
        <fullName evidence="3">CAAX amino protease</fullName>
    </submittedName>
    <submittedName>
        <fullName evidence="4">CAAX protease self-immunity</fullName>
    </submittedName>
</protein>
<dbReference type="Proteomes" id="UP000321773">
    <property type="component" value="Unassembled WGS sequence"/>
</dbReference>
<keyword evidence="1" id="KW-0472">Membrane</keyword>
<dbReference type="GO" id="GO:0006508">
    <property type="term" value="P:proteolysis"/>
    <property type="evidence" value="ECO:0007669"/>
    <property type="project" value="UniProtKB-KW"/>
</dbReference>
<keyword evidence="1" id="KW-0812">Transmembrane</keyword>
<reference evidence="3 6" key="2">
    <citation type="submission" date="2019-07" db="EMBL/GenBank/DDBJ databases">
        <title>Whole genome shotgun sequence of Halolactibacillus miurensis NBRC 100873.</title>
        <authorList>
            <person name="Hosoyama A."/>
            <person name="Uohara A."/>
            <person name="Ohji S."/>
            <person name="Ichikawa N."/>
        </authorList>
    </citation>
    <scope>NUCLEOTIDE SEQUENCE [LARGE SCALE GENOMIC DNA]</scope>
    <source>
        <strain evidence="3 6">NBRC 100873</strain>
    </source>
</reference>
<keyword evidence="1" id="KW-1133">Transmembrane helix</keyword>
<keyword evidence="4" id="KW-0645">Protease</keyword>
<dbReference type="EMBL" id="BJWJ01000055">
    <property type="protein sequence ID" value="GEM05838.1"/>
    <property type="molecule type" value="Genomic_DNA"/>
</dbReference>
<dbReference type="Pfam" id="PF02517">
    <property type="entry name" value="Rce1-like"/>
    <property type="match status" value="1"/>
</dbReference>
<gene>
    <name evidence="3" type="ORF">HMI01_28260</name>
    <name evidence="4" type="ORF">SAMN05421668_14015</name>
</gene>
<feature type="transmembrane region" description="Helical" evidence="1">
    <location>
        <begin position="80"/>
        <end position="98"/>
    </location>
</feature>
<accession>A0A1I6V1P2</accession>
<dbReference type="InterPro" id="IPR003675">
    <property type="entry name" value="Rce1/LyrA-like_dom"/>
</dbReference>
<feature type="domain" description="CAAX prenyl protease 2/Lysostaphin resistance protein A-like" evidence="2">
    <location>
        <begin position="111"/>
        <end position="201"/>
    </location>
</feature>
<dbReference type="AlphaFoldDB" id="A0A1I6V1P2"/>
<feature type="transmembrane region" description="Helical" evidence="1">
    <location>
        <begin position="143"/>
        <end position="160"/>
    </location>
</feature>
<dbReference type="RefSeq" id="WP_062323761.1">
    <property type="nucleotide sequence ID" value="NZ_BJWJ01000055.1"/>
</dbReference>
<evidence type="ECO:0000313" key="6">
    <source>
        <dbReference type="Proteomes" id="UP000321773"/>
    </source>
</evidence>
<dbReference type="GO" id="GO:0004175">
    <property type="term" value="F:endopeptidase activity"/>
    <property type="evidence" value="ECO:0007669"/>
    <property type="project" value="UniProtKB-ARBA"/>
</dbReference>
<reference evidence="4 5" key="1">
    <citation type="submission" date="2016-10" db="EMBL/GenBank/DDBJ databases">
        <authorList>
            <person name="de Groot N.N."/>
        </authorList>
    </citation>
    <scope>NUCLEOTIDE SEQUENCE [LARGE SCALE GENOMIC DNA]</scope>
    <source>
        <strain evidence="4 5">DSM 17074</strain>
    </source>
</reference>
<feature type="transmembrane region" description="Helical" evidence="1">
    <location>
        <begin position="166"/>
        <end position="183"/>
    </location>
</feature>
<organism evidence="4 5">
    <name type="scientific">Halolactibacillus miurensis</name>
    <dbReference type="NCBI Taxonomy" id="306541"/>
    <lineage>
        <taxon>Bacteria</taxon>
        <taxon>Bacillati</taxon>
        <taxon>Bacillota</taxon>
        <taxon>Bacilli</taxon>
        <taxon>Bacillales</taxon>
        <taxon>Bacillaceae</taxon>
        <taxon>Halolactibacillus</taxon>
    </lineage>
</organism>
<name>A0A1I6V1P2_9BACI</name>
<evidence type="ECO:0000313" key="3">
    <source>
        <dbReference type="EMBL" id="GEM05838.1"/>
    </source>
</evidence>
<evidence type="ECO:0000313" key="4">
    <source>
        <dbReference type="EMBL" id="SFT07593.1"/>
    </source>
</evidence>
<feature type="transmembrane region" description="Helical" evidence="1">
    <location>
        <begin position="44"/>
        <end position="60"/>
    </location>
</feature>
<feature type="transmembrane region" description="Helical" evidence="1">
    <location>
        <begin position="188"/>
        <end position="208"/>
    </location>
</feature>
<evidence type="ECO:0000313" key="5">
    <source>
        <dbReference type="Proteomes" id="UP000199139"/>
    </source>
</evidence>